<feature type="region of interest" description="Disordered" evidence="1">
    <location>
        <begin position="211"/>
        <end position="264"/>
    </location>
</feature>
<dbReference type="Gene3D" id="3.90.280.10">
    <property type="entry name" value="PEBP-like"/>
    <property type="match status" value="1"/>
</dbReference>
<name>A0A9P5NYC1_GYMJU</name>
<feature type="signal peptide" evidence="2">
    <location>
        <begin position="1"/>
        <end position="18"/>
    </location>
</feature>
<evidence type="ECO:0000256" key="2">
    <source>
        <dbReference type="SAM" id="SignalP"/>
    </source>
</evidence>
<organism evidence="3 4">
    <name type="scientific">Gymnopilus junonius</name>
    <name type="common">Spectacular rustgill mushroom</name>
    <name type="synonym">Gymnopilus spectabilis subsp. junonius</name>
    <dbReference type="NCBI Taxonomy" id="109634"/>
    <lineage>
        <taxon>Eukaryota</taxon>
        <taxon>Fungi</taxon>
        <taxon>Dikarya</taxon>
        <taxon>Basidiomycota</taxon>
        <taxon>Agaricomycotina</taxon>
        <taxon>Agaricomycetes</taxon>
        <taxon>Agaricomycetidae</taxon>
        <taxon>Agaricales</taxon>
        <taxon>Agaricineae</taxon>
        <taxon>Hymenogastraceae</taxon>
        <taxon>Gymnopilus</taxon>
    </lineage>
</organism>
<feature type="compositionally biased region" description="Low complexity" evidence="1">
    <location>
        <begin position="249"/>
        <end position="264"/>
    </location>
</feature>
<reference evidence="3" key="1">
    <citation type="submission" date="2020-11" db="EMBL/GenBank/DDBJ databases">
        <authorList>
            <consortium name="DOE Joint Genome Institute"/>
            <person name="Ahrendt S."/>
            <person name="Riley R."/>
            <person name="Andreopoulos W."/>
            <person name="LaButti K."/>
            <person name="Pangilinan J."/>
            <person name="Ruiz-duenas F.J."/>
            <person name="Barrasa J.M."/>
            <person name="Sanchez-Garcia M."/>
            <person name="Camarero S."/>
            <person name="Miyauchi S."/>
            <person name="Serrano A."/>
            <person name="Linde D."/>
            <person name="Babiker R."/>
            <person name="Drula E."/>
            <person name="Ayuso-Fernandez I."/>
            <person name="Pacheco R."/>
            <person name="Padilla G."/>
            <person name="Ferreira P."/>
            <person name="Barriuso J."/>
            <person name="Kellner H."/>
            <person name="Castanera R."/>
            <person name="Alfaro M."/>
            <person name="Ramirez L."/>
            <person name="Pisabarro A.G."/>
            <person name="Kuo A."/>
            <person name="Tritt A."/>
            <person name="Lipzen A."/>
            <person name="He G."/>
            <person name="Yan M."/>
            <person name="Ng V."/>
            <person name="Cullen D."/>
            <person name="Martin F."/>
            <person name="Rosso M.-N."/>
            <person name="Henrissat B."/>
            <person name="Hibbett D."/>
            <person name="Martinez A.T."/>
            <person name="Grigoriev I.V."/>
        </authorList>
    </citation>
    <scope>NUCLEOTIDE SEQUENCE</scope>
    <source>
        <strain evidence="3">AH 44721</strain>
    </source>
</reference>
<dbReference type="GO" id="GO:0030162">
    <property type="term" value="P:regulation of proteolysis"/>
    <property type="evidence" value="ECO:0007669"/>
    <property type="project" value="TreeGrafter"/>
</dbReference>
<dbReference type="GO" id="GO:0046578">
    <property type="term" value="P:regulation of Ras protein signal transduction"/>
    <property type="evidence" value="ECO:0007669"/>
    <property type="project" value="TreeGrafter"/>
</dbReference>
<dbReference type="PANTHER" id="PTHR11362">
    <property type="entry name" value="PHOSPHATIDYLETHANOLAMINE-BINDING PROTEIN"/>
    <property type="match status" value="1"/>
</dbReference>
<dbReference type="PANTHER" id="PTHR11362:SF78">
    <property type="entry name" value="PROTEASE INHIBITOR"/>
    <property type="match status" value="1"/>
</dbReference>
<gene>
    <name evidence="3" type="ORF">CPB84DRAFT_1757432</name>
</gene>
<evidence type="ECO:0000313" key="3">
    <source>
        <dbReference type="EMBL" id="KAF8913753.1"/>
    </source>
</evidence>
<dbReference type="CDD" id="cd00866">
    <property type="entry name" value="PEBP_euk"/>
    <property type="match status" value="1"/>
</dbReference>
<dbReference type="GO" id="GO:0005543">
    <property type="term" value="F:phospholipid binding"/>
    <property type="evidence" value="ECO:0007669"/>
    <property type="project" value="TreeGrafter"/>
</dbReference>
<proteinExistence type="predicted"/>
<dbReference type="OrthoDB" id="275748at2759"/>
<dbReference type="AlphaFoldDB" id="A0A9P5NYC1"/>
<protein>
    <submittedName>
        <fullName evidence="3">Phosphatidylethanolamine-binding protein</fullName>
    </submittedName>
</protein>
<dbReference type="InterPro" id="IPR035810">
    <property type="entry name" value="PEBP_euk"/>
</dbReference>
<keyword evidence="2" id="KW-0732">Signal</keyword>
<dbReference type="InterPro" id="IPR008914">
    <property type="entry name" value="PEBP"/>
</dbReference>
<evidence type="ECO:0000256" key="1">
    <source>
        <dbReference type="SAM" id="MobiDB-lite"/>
    </source>
</evidence>
<dbReference type="Pfam" id="PF01161">
    <property type="entry name" value="PBP"/>
    <property type="match status" value="1"/>
</dbReference>
<dbReference type="EMBL" id="JADNYJ010000001">
    <property type="protein sequence ID" value="KAF8913753.1"/>
    <property type="molecule type" value="Genomic_DNA"/>
</dbReference>
<feature type="chain" id="PRO_5040484332" evidence="2">
    <location>
        <begin position="19"/>
        <end position="290"/>
    </location>
</feature>
<dbReference type="GO" id="GO:0030414">
    <property type="term" value="F:peptidase inhibitor activity"/>
    <property type="evidence" value="ECO:0007669"/>
    <property type="project" value="TreeGrafter"/>
</dbReference>
<dbReference type="InterPro" id="IPR036610">
    <property type="entry name" value="PEBP-like_sf"/>
</dbReference>
<evidence type="ECO:0000313" key="4">
    <source>
        <dbReference type="Proteomes" id="UP000724874"/>
    </source>
</evidence>
<accession>A0A9P5NYC1</accession>
<keyword evidence="4" id="KW-1185">Reference proteome</keyword>
<dbReference type="Proteomes" id="UP000724874">
    <property type="component" value="Unassembled WGS sequence"/>
</dbReference>
<dbReference type="SUPFAM" id="SSF49777">
    <property type="entry name" value="PEBP-like"/>
    <property type="match status" value="1"/>
</dbReference>
<sequence length="290" mass="30225">MFGDLLSLAFLLLPHAFAQVATPDLSNVTTAFSSAQIVPDVLQSFNPGDVVNITFTDPVTMENEDVVPGILLTTEQTSVQPDIFLIPSGINLTGNTSFVVTIVDPDAPTPQNHSISQFLHFLGGDFTPDPTSGLLSNSSPNLMEFIGPAPPAGSDPHRYVLLVYSQPGGFDTNAPTLVNSSTPRNNFNISTFAQAVDLGDPVAGNYFLVGPTPNASTSTQAPSTTTQSTPTAPAPAPSSLTPMNSIDMPPLAVPTAAPSTTATSSGTLNEIQLLAPQMMTFMVAVLLALL</sequence>
<feature type="compositionally biased region" description="Low complexity" evidence="1">
    <location>
        <begin position="211"/>
        <end position="242"/>
    </location>
</feature>
<comment type="caution">
    <text evidence="3">The sequence shown here is derived from an EMBL/GenBank/DDBJ whole genome shotgun (WGS) entry which is preliminary data.</text>
</comment>